<reference evidence="1" key="2">
    <citation type="submission" date="2014-03" db="EMBL/GenBank/DDBJ databases">
        <title>Candidatus Competibacter-lineage genomes retrieved from metagenomes reveal functional metabolic diversity.</title>
        <authorList>
            <person name="McIlroy S.J."/>
            <person name="Albertsen M."/>
            <person name="Andresen E.K."/>
            <person name="Saunders A.M."/>
            <person name="Kristiansen R."/>
            <person name="Stokholm-Bjerregaard M."/>
            <person name="Nielsen K.L."/>
            <person name="Nielsen P.H."/>
        </authorList>
    </citation>
    <scope>NUCLEOTIDE SEQUENCE</scope>
    <source>
        <strain evidence="1">Run_A_D11</strain>
    </source>
</reference>
<keyword evidence="2" id="KW-1185">Reference proteome</keyword>
<name>W6MA61_9GAMM</name>
<dbReference type="Proteomes" id="UP000035760">
    <property type="component" value="Unassembled WGS sequence"/>
</dbReference>
<gene>
    <name evidence="1" type="ORF">BN873_p10031</name>
</gene>
<protein>
    <submittedName>
        <fullName evidence="1">Uncharacterized protein</fullName>
    </submittedName>
</protein>
<dbReference type="AlphaFoldDB" id="W6MA61"/>
<sequence>MGGKNAVLSASAGSGVNPKIAARTASVQRGWPWSVTGSGPLQARGR</sequence>
<dbReference type="EMBL" id="CBTJ020000113">
    <property type="protein sequence ID" value="CDI04587.1"/>
    <property type="molecule type" value="Genomic_DNA"/>
</dbReference>
<organism evidence="1 2">
    <name type="scientific">Candidatus Competibacter denitrificans Run_A_D11</name>
    <dbReference type="NCBI Taxonomy" id="1400863"/>
    <lineage>
        <taxon>Bacteria</taxon>
        <taxon>Pseudomonadati</taxon>
        <taxon>Pseudomonadota</taxon>
        <taxon>Gammaproteobacteria</taxon>
        <taxon>Candidatus Competibacteraceae</taxon>
        <taxon>Candidatus Competibacter</taxon>
    </lineage>
</organism>
<accession>W6MA61</accession>
<comment type="caution">
    <text evidence="1">The sequence shown here is derived from an EMBL/GenBank/DDBJ whole genome shotgun (WGS) entry which is preliminary data.</text>
</comment>
<proteinExistence type="predicted"/>
<reference evidence="1" key="1">
    <citation type="submission" date="2013-07" db="EMBL/GenBank/DDBJ databases">
        <authorList>
            <person name="McIlroy S."/>
        </authorList>
    </citation>
    <scope>NUCLEOTIDE SEQUENCE [LARGE SCALE GENOMIC DNA]</scope>
    <source>
        <strain evidence="1">Run_A_D11</strain>
    </source>
</reference>
<evidence type="ECO:0000313" key="2">
    <source>
        <dbReference type="Proteomes" id="UP000035760"/>
    </source>
</evidence>
<evidence type="ECO:0000313" key="1">
    <source>
        <dbReference type="EMBL" id="CDI04587.1"/>
    </source>
</evidence>